<sequence>MSRRPCVIARALLCCLFVLFRPHHRTPPPRPPVPLRNCLAQQDGVGRHSHNLFTVAARGQRSALARADQNLAVPFTSTAGLNSSCQGWRAGTVPHRRRALVKNVMKGQKKRNVSLHTETSETNASTLRSSTAFWTRDIDCAKMDAAELRRKYVDRAGRRRRAVGSEFPLSASVRSSTVLNEARRNLRRIALPRHRPGCSPDSVSIPTEAERRAFALPPRRRLRQCQSMTENKGSKLLKGMGWAERTRARQAQPGHPSTESPHNSKRTCVGLGTVSSTTAATTTPFSASSKISN</sequence>
<feature type="compositionally biased region" description="Low complexity" evidence="1">
    <location>
        <begin position="275"/>
        <end position="293"/>
    </location>
</feature>
<keyword evidence="4" id="KW-1185">Reference proteome</keyword>
<keyword evidence="2" id="KW-0732">Signal</keyword>
<feature type="chain" id="PRO_5044868103" evidence="2">
    <location>
        <begin position="26"/>
        <end position="293"/>
    </location>
</feature>
<feature type="region of interest" description="Disordered" evidence="1">
    <location>
        <begin position="245"/>
        <end position="293"/>
    </location>
</feature>
<gene>
    <name evidence="3" type="ORF">niasHS_008219</name>
</gene>
<comment type="caution">
    <text evidence="3">The sequence shown here is derived from an EMBL/GenBank/DDBJ whole genome shotgun (WGS) entry which is preliminary data.</text>
</comment>
<accession>A0ABD2IV87</accession>
<reference evidence="3 4" key="1">
    <citation type="submission" date="2024-10" db="EMBL/GenBank/DDBJ databases">
        <authorList>
            <person name="Kim D."/>
        </authorList>
    </citation>
    <scope>NUCLEOTIDE SEQUENCE [LARGE SCALE GENOMIC DNA]</scope>
    <source>
        <strain evidence="3">Taebaek</strain>
    </source>
</reference>
<dbReference type="AlphaFoldDB" id="A0ABD2IV87"/>
<organism evidence="3 4">
    <name type="scientific">Heterodera schachtii</name>
    <name type="common">Sugarbeet cyst nematode worm</name>
    <name type="synonym">Tylenchus schachtii</name>
    <dbReference type="NCBI Taxonomy" id="97005"/>
    <lineage>
        <taxon>Eukaryota</taxon>
        <taxon>Metazoa</taxon>
        <taxon>Ecdysozoa</taxon>
        <taxon>Nematoda</taxon>
        <taxon>Chromadorea</taxon>
        <taxon>Rhabditida</taxon>
        <taxon>Tylenchina</taxon>
        <taxon>Tylenchomorpha</taxon>
        <taxon>Tylenchoidea</taxon>
        <taxon>Heteroderidae</taxon>
        <taxon>Heteroderinae</taxon>
        <taxon>Heterodera</taxon>
    </lineage>
</organism>
<evidence type="ECO:0000313" key="4">
    <source>
        <dbReference type="Proteomes" id="UP001620645"/>
    </source>
</evidence>
<evidence type="ECO:0000313" key="3">
    <source>
        <dbReference type="EMBL" id="KAL3083857.1"/>
    </source>
</evidence>
<protein>
    <submittedName>
        <fullName evidence="3">Uncharacterized protein</fullName>
    </submittedName>
</protein>
<dbReference type="EMBL" id="JBICCN010000246">
    <property type="protein sequence ID" value="KAL3083857.1"/>
    <property type="molecule type" value="Genomic_DNA"/>
</dbReference>
<feature type="signal peptide" evidence="2">
    <location>
        <begin position="1"/>
        <end position="25"/>
    </location>
</feature>
<evidence type="ECO:0000256" key="2">
    <source>
        <dbReference type="SAM" id="SignalP"/>
    </source>
</evidence>
<dbReference type="Proteomes" id="UP001620645">
    <property type="component" value="Unassembled WGS sequence"/>
</dbReference>
<name>A0ABD2IV87_HETSC</name>
<evidence type="ECO:0000256" key="1">
    <source>
        <dbReference type="SAM" id="MobiDB-lite"/>
    </source>
</evidence>
<proteinExistence type="predicted"/>